<keyword evidence="2" id="KW-1185">Reference proteome</keyword>
<proteinExistence type="predicted"/>
<gene>
    <name evidence="1" type="ORF">CTA1_7571</name>
</gene>
<sequence length="67" mass="7745">MSDTAPYRCRTDACLRSPTTRDTRRFVRSASETEAETRRATRTTRWLTKFGEVVRGRSDGRDDDTSE</sequence>
<accession>A0A4U6XQT1</accession>
<dbReference type="AlphaFoldDB" id="A0A4U6XQT1"/>
<reference evidence="1 2" key="1">
    <citation type="journal article" date="2019" name="PLoS ONE">
        <title>Comparative genome analysis indicates high evolutionary potential of pathogenicity genes in Colletotrichum tanaceti.</title>
        <authorList>
            <person name="Lelwala R.V."/>
            <person name="Korhonen P.K."/>
            <person name="Young N.D."/>
            <person name="Scott J.B."/>
            <person name="Ades P.A."/>
            <person name="Gasser R.B."/>
            <person name="Taylor P.W.J."/>
        </authorList>
    </citation>
    <scope>NUCLEOTIDE SEQUENCE [LARGE SCALE GENOMIC DNA]</scope>
    <source>
        <strain evidence="1">BRIP57314</strain>
    </source>
</reference>
<comment type="caution">
    <text evidence="1">The sequence shown here is derived from an EMBL/GenBank/DDBJ whole genome shotgun (WGS) entry which is preliminary data.</text>
</comment>
<protein>
    <submittedName>
        <fullName evidence="1">Uncharacterized protein</fullName>
    </submittedName>
</protein>
<organism evidence="1 2">
    <name type="scientific">Colletotrichum tanaceti</name>
    <dbReference type="NCBI Taxonomy" id="1306861"/>
    <lineage>
        <taxon>Eukaryota</taxon>
        <taxon>Fungi</taxon>
        <taxon>Dikarya</taxon>
        <taxon>Ascomycota</taxon>
        <taxon>Pezizomycotina</taxon>
        <taxon>Sordariomycetes</taxon>
        <taxon>Hypocreomycetidae</taxon>
        <taxon>Glomerellales</taxon>
        <taxon>Glomerellaceae</taxon>
        <taxon>Colletotrichum</taxon>
        <taxon>Colletotrichum destructivum species complex</taxon>
    </lineage>
</organism>
<name>A0A4U6XQT1_9PEZI</name>
<evidence type="ECO:0000313" key="1">
    <source>
        <dbReference type="EMBL" id="TKW58205.1"/>
    </source>
</evidence>
<dbReference type="EMBL" id="PJEX01000028">
    <property type="protein sequence ID" value="TKW58205.1"/>
    <property type="molecule type" value="Genomic_DNA"/>
</dbReference>
<evidence type="ECO:0000313" key="2">
    <source>
        <dbReference type="Proteomes" id="UP000310108"/>
    </source>
</evidence>
<dbReference type="Proteomes" id="UP000310108">
    <property type="component" value="Unassembled WGS sequence"/>
</dbReference>